<gene>
    <name evidence="1" type="ORF">CEXT_476581</name>
</gene>
<name>A0AAV4P5J4_CAEEX</name>
<organism evidence="1 2">
    <name type="scientific">Caerostris extrusa</name>
    <name type="common">Bark spider</name>
    <name type="synonym">Caerostris bankana</name>
    <dbReference type="NCBI Taxonomy" id="172846"/>
    <lineage>
        <taxon>Eukaryota</taxon>
        <taxon>Metazoa</taxon>
        <taxon>Ecdysozoa</taxon>
        <taxon>Arthropoda</taxon>
        <taxon>Chelicerata</taxon>
        <taxon>Arachnida</taxon>
        <taxon>Araneae</taxon>
        <taxon>Araneomorphae</taxon>
        <taxon>Entelegynae</taxon>
        <taxon>Araneoidea</taxon>
        <taxon>Araneidae</taxon>
        <taxon>Caerostris</taxon>
    </lineage>
</organism>
<dbReference type="AlphaFoldDB" id="A0AAV4P5J4"/>
<keyword evidence="2" id="KW-1185">Reference proteome</keyword>
<evidence type="ECO:0000313" key="1">
    <source>
        <dbReference type="EMBL" id="GIX91016.1"/>
    </source>
</evidence>
<dbReference type="EMBL" id="BPLR01021546">
    <property type="protein sequence ID" value="GIX91016.1"/>
    <property type="molecule type" value="Genomic_DNA"/>
</dbReference>
<evidence type="ECO:0000313" key="2">
    <source>
        <dbReference type="Proteomes" id="UP001054945"/>
    </source>
</evidence>
<reference evidence="1 2" key="1">
    <citation type="submission" date="2021-06" db="EMBL/GenBank/DDBJ databases">
        <title>Caerostris extrusa draft genome.</title>
        <authorList>
            <person name="Kono N."/>
            <person name="Arakawa K."/>
        </authorList>
    </citation>
    <scope>NUCLEOTIDE SEQUENCE [LARGE SCALE GENOMIC DNA]</scope>
</reference>
<dbReference type="Proteomes" id="UP001054945">
    <property type="component" value="Unassembled WGS sequence"/>
</dbReference>
<accession>A0AAV4P5J4</accession>
<comment type="caution">
    <text evidence="1">The sequence shown here is derived from an EMBL/GenBank/DDBJ whole genome shotgun (WGS) entry which is preliminary data.</text>
</comment>
<proteinExistence type="predicted"/>
<sequence>MVQVFFEYFDFISTNLTFQSGIHVQQRLISLDLHGPEFVQISRAETSSWGAYVKRKCQRNLTQLIQQQRNRSTKVPTVNPLNRHIDEDENIIRHHFLQKATLFFSLYSTRHITNSPKKQSATMVYDVEL</sequence>
<protein>
    <submittedName>
        <fullName evidence="1">Uncharacterized protein</fullName>
    </submittedName>
</protein>